<evidence type="ECO:0000313" key="2">
    <source>
        <dbReference type="EMBL" id="UNM96075.1"/>
    </source>
</evidence>
<proteinExistence type="predicted"/>
<dbReference type="RefSeq" id="WP_242147823.1">
    <property type="nucleotide sequence ID" value="NZ_CP093379.1"/>
</dbReference>
<dbReference type="Pfam" id="PF05069">
    <property type="entry name" value="Phage_tail_S"/>
    <property type="match status" value="1"/>
</dbReference>
<evidence type="ECO:0000313" key="3">
    <source>
        <dbReference type="Proteomes" id="UP000829542"/>
    </source>
</evidence>
<accession>A0ABY3X1D9</accession>
<gene>
    <name evidence="1" type="ORF">MMG00_09780</name>
    <name evidence="2" type="ORF">MMG00_12875</name>
</gene>
<evidence type="ECO:0000313" key="1">
    <source>
        <dbReference type="EMBL" id="UNM95509.1"/>
    </source>
</evidence>
<dbReference type="Proteomes" id="UP000829542">
    <property type="component" value="Chromosome"/>
</dbReference>
<organism evidence="1 3">
    <name type="scientific">Ignatzschineria rhizosphaerae</name>
    <dbReference type="NCBI Taxonomy" id="2923279"/>
    <lineage>
        <taxon>Bacteria</taxon>
        <taxon>Pseudomonadati</taxon>
        <taxon>Pseudomonadota</taxon>
        <taxon>Gammaproteobacteria</taxon>
        <taxon>Cardiobacteriales</taxon>
        <taxon>Ignatzschineriaceae</taxon>
        <taxon>Ignatzschineria</taxon>
    </lineage>
</organism>
<protein>
    <submittedName>
        <fullName evidence="1">Phage virion morphogenesis protein</fullName>
    </submittedName>
</protein>
<dbReference type="EMBL" id="CP093379">
    <property type="protein sequence ID" value="UNM96075.1"/>
    <property type="molecule type" value="Genomic_DNA"/>
</dbReference>
<keyword evidence="3" id="KW-1185">Reference proteome</keyword>
<dbReference type="NCBIfam" id="TIGR01635">
    <property type="entry name" value="tail_comp_S"/>
    <property type="match status" value="1"/>
</dbReference>
<name>A0ABY3X1D9_9GAMM</name>
<reference evidence="1 3" key="1">
    <citation type="submission" date="2022-03" db="EMBL/GenBank/DDBJ databases">
        <title>Ignatzschineria rhizosphaerae HR5S32.</title>
        <authorList>
            <person name="Sun J.Q."/>
            <person name="Feng J.Y."/>
        </authorList>
    </citation>
    <scope>NUCLEOTIDE SEQUENCE [LARGE SCALE GENOMIC DNA]</scope>
    <source>
        <strain evidence="1 3">HR5S32</strain>
    </source>
</reference>
<sequence>MQFTVHDQELNDELSALMRNVKPSARRKMAKVIAMRIRGNRAGQIKKNVDPDFNKFAPRRPQKNKNAPKGLMFKKLSRKAKRLMFIENSAEEAMVGFRGKNIHILETHQEGGEATVNKLGLKVRYPERRLLGIGKTERIIVRDEITKALADKTSLES</sequence>
<dbReference type="InterPro" id="IPR006522">
    <property type="entry name" value="Phage_virion_morphogenesis"/>
</dbReference>
<dbReference type="EMBL" id="CP093379">
    <property type="protein sequence ID" value="UNM95509.1"/>
    <property type="molecule type" value="Genomic_DNA"/>
</dbReference>